<accession>A0ABW4MJH2</accession>
<dbReference type="PANTHER" id="PTHR43861:SF1">
    <property type="entry name" value="TRANS-ACONITATE 2-METHYLTRANSFERASE"/>
    <property type="match status" value="1"/>
</dbReference>
<dbReference type="RefSeq" id="WP_388035993.1">
    <property type="nucleotide sequence ID" value="NZ_JBHUEK010000007.1"/>
</dbReference>
<dbReference type="Proteomes" id="UP001597227">
    <property type="component" value="Unassembled WGS sequence"/>
</dbReference>
<dbReference type="EMBL" id="JBHUEK010000007">
    <property type="protein sequence ID" value="MFD1778187.1"/>
    <property type="molecule type" value="Genomic_DNA"/>
</dbReference>
<dbReference type="InterPro" id="IPR013216">
    <property type="entry name" value="Methyltransf_11"/>
</dbReference>
<protein>
    <submittedName>
        <fullName evidence="2">Class I SAM-dependent methyltransferase</fullName>
    </submittedName>
</protein>
<sequence>MTNDILINNKKSWDIVAHHFNGKDALPSYGPFTQTEDELGLLENISLRRVLDIGCGSGHSLKYMSDKGASEIWGVDLSVSQIATANETLKGLNPHLYCAPMEKDVGIPKEYFDLVYSIYAIGWSTDLSATFKLIYDYLLFGGYFLFSWDHPLYPHLKSEDGRIYLDGSYQNEGTVTYNNFKGENAPMVIPTRKMSTYINELIKAGFTIEQVIESDTPSSLTSIEDEVSDRYYSLYKARKFPTTMIIKARKL</sequence>
<comment type="caution">
    <text evidence="2">The sequence shown here is derived from an EMBL/GenBank/DDBJ whole genome shotgun (WGS) entry which is preliminary data.</text>
</comment>
<dbReference type="CDD" id="cd02440">
    <property type="entry name" value="AdoMet_MTases"/>
    <property type="match status" value="1"/>
</dbReference>
<dbReference type="GO" id="GO:0008168">
    <property type="term" value="F:methyltransferase activity"/>
    <property type="evidence" value="ECO:0007669"/>
    <property type="project" value="UniProtKB-KW"/>
</dbReference>
<dbReference type="GO" id="GO:0032259">
    <property type="term" value="P:methylation"/>
    <property type="evidence" value="ECO:0007669"/>
    <property type="project" value="UniProtKB-KW"/>
</dbReference>
<keyword evidence="2" id="KW-0489">Methyltransferase</keyword>
<reference evidence="3" key="1">
    <citation type="journal article" date="2019" name="Int. J. Syst. Evol. Microbiol.">
        <title>The Global Catalogue of Microorganisms (GCM) 10K type strain sequencing project: providing services to taxonomists for standard genome sequencing and annotation.</title>
        <authorList>
            <consortium name="The Broad Institute Genomics Platform"/>
            <consortium name="The Broad Institute Genome Sequencing Center for Infectious Disease"/>
            <person name="Wu L."/>
            <person name="Ma J."/>
        </authorList>
    </citation>
    <scope>NUCLEOTIDE SEQUENCE [LARGE SCALE GENOMIC DNA]</scope>
    <source>
        <strain evidence="3">CCUG 15531</strain>
    </source>
</reference>
<keyword evidence="2" id="KW-0808">Transferase</keyword>
<feature type="domain" description="Methyltransferase type 11" evidence="1">
    <location>
        <begin position="51"/>
        <end position="146"/>
    </location>
</feature>
<evidence type="ECO:0000259" key="1">
    <source>
        <dbReference type="Pfam" id="PF08241"/>
    </source>
</evidence>
<keyword evidence="3" id="KW-1185">Reference proteome</keyword>
<dbReference type="Pfam" id="PF08241">
    <property type="entry name" value="Methyltransf_11"/>
    <property type="match status" value="1"/>
</dbReference>
<dbReference type="InterPro" id="IPR029063">
    <property type="entry name" value="SAM-dependent_MTases_sf"/>
</dbReference>
<dbReference type="PANTHER" id="PTHR43861">
    <property type="entry name" value="TRANS-ACONITATE 2-METHYLTRANSFERASE-RELATED"/>
    <property type="match status" value="1"/>
</dbReference>
<gene>
    <name evidence="2" type="ORF">ACFSFW_05865</name>
</gene>
<evidence type="ECO:0000313" key="3">
    <source>
        <dbReference type="Proteomes" id="UP001597227"/>
    </source>
</evidence>
<dbReference type="SUPFAM" id="SSF53335">
    <property type="entry name" value="S-adenosyl-L-methionine-dependent methyltransferases"/>
    <property type="match status" value="1"/>
</dbReference>
<organism evidence="2 3">
    <name type="scientific">Fredinandcohnia salidurans</name>
    <dbReference type="NCBI Taxonomy" id="2595041"/>
    <lineage>
        <taxon>Bacteria</taxon>
        <taxon>Bacillati</taxon>
        <taxon>Bacillota</taxon>
        <taxon>Bacilli</taxon>
        <taxon>Bacillales</taxon>
        <taxon>Bacillaceae</taxon>
        <taxon>Fredinandcohnia</taxon>
    </lineage>
</organism>
<evidence type="ECO:0000313" key="2">
    <source>
        <dbReference type="EMBL" id="MFD1778187.1"/>
    </source>
</evidence>
<name>A0ABW4MJH2_9BACI</name>
<dbReference type="Gene3D" id="3.40.50.150">
    <property type="entry name" value="Vaccinia Virus protein VP39"/>
    <property type="match status" value="1"/>
</dbReference>
<proteinExistence type="predicted"/>